<sequence length="143" mass="16391">MIEQAERIFFYIDAGLMELLALNCIWAQDKGIGHWRFNCIMSFPWRPILSVLRNMGFRQLDIQSIISMQKLEKYAANPEAQPGRASEIRWLKITVEGRTNNNRVTINNGRLALWSVPGFEVFSTSEVCCSPSEKEIESSLHIA</sequence>
<dbReference type="AlphaFoldDB" id="A0AAP0MDW1"/>
<evidence type="ECO:0000313" key="2">
    <source>
        <dbReference type="Proteomes" id="UP001428341"/>
    </source>
</evidence>
<accession>A0AAP0MDW1</accession>
<reference evidence="1 2" key="1">
    <citation type="submission" date="2024-05" db="EMBL/GenBank/DDBJ databases">
        <title>Haplotype-resolved chromosome-level genome assembly of Huyou (Citrus changshanensis).</title>
        <authorList>
            <person name="Miao C."/>
            <person name="Chen W."/>
            <person name="Wu Y."/>
            <person name="Wang L."/>
            <person name="Zhao S."/>
            <person name="Grierson D."/>
            <person name="Xu C."/>
            <person name="Chen K."/>
        </authorList>
    </citation>
    <scope>NUCLEOTIDE SEQUENCE [LARGE SCALE GENOMIC DNA]</scope>
    <source>
        <strain evidence="1">01-14</strain>
        <tissue evidence="1">Leaf</tissue>
    </source>
</reference>
<organism evidence="1 2">
    <name type="scientific">Citrus x changshan-huyou</name>
    <dbReference type="NCBI Taxonomy" id="2935761"/>
    <lineage>
        <taxon>Eukaryota</taxon>
        <taxon>Viridiplantae</taxon>
        <taxon>Streptophyta</taxon>
        <taxon>Embryophyta</taxon>
        <taxon>Tracheophyta</taxon>
        <taxon>Spermatophyta</taxon>
        <taxon>Magnoliopsida</taxon>
        <taxon>eudicotyledons</taxon>
        <taxon>Gunneridae</taxon>
        <taxon>Pentapetalae</taxon>
        <taxon>rosids</taxon>
        <taxon>malvids</taxon>
        <taxon>Sapindales</taxon>
        <taxon>Rutaceae</taxon>
        <taxon>Aurantioideae</taxon>
        <taxon>Citrus</taxon>
    </lineage>
</organism>
<dbReference type="EMBL" id="JBCGBO010000005">
    <property type="protein sequence ID" value="KAK9202288.1"/>
    <property type="molecule type" value="Genomic_DNA"/>
</dbReference>
<comment type="caution">
    <text evidence="1">The sequence shown here is derived from an EMBL/GenBank/DDBJ whole genome shotgun (WGS) entry which is preliminary data.</text>
</comment>
<name>A0AAP0MDW1_9ROSI</name>
<gene>
    <name evidence="1" type="ORF">WN944_017498</name>
</gene>
<keyword evidence="2" id="KW-1185">Reference proteome</keyword>
<evidence type="ECO:0000313" key="1">
    <source>
        <dbReference type="EMBL" id="KAK9202288.1"/>
    </source>
</evidence>
<dbReference type="Proteomes" id="UP001428341">
    <property type="component" value="Unassembled WGS sequence"/>
</dbReference>
<protein>
    <submittedName>
        <fullName evidence="1">Uncharacterized protein</fullName>
    </submittedName>
</protein>
<proteinExistence type="predicted"/>